<dbReference type="AlphaFoldDB" id="A0A4Z0LUT5"/>
<evidence type="ECO:0000313" key="1">
    <source>
        <dbReference type="EMBL" id="TGD71040.1"/>
    </source>
</evidence>
<dbReference type="RefSeq" id="WP_135446363.1">
    <property type="nucleotide sequence ID" value="NZ_SRLE01000016.1"/>
</dbReference>
<evidence type="ECO:0000313" key="2">
    <source>
        <dbReference type="Proteomes" id="UP000298050"/>
    </source>
</evidence>
<proteinExistence type="predicted"/>
<dbReference type="Proteomes" id="UP000298050">
    <property type="component" value="Unassembled WGS sequence"/>
</dbReference>
<comment type="caution">
    <text evidence="1">The sequence shown here is derived from an EMBL/GenBank/DDBJ whole genome shotgun (WGS) entry which is preliminary data.</text>
</comment>
<sequence length="133" mass="15349">MRVIKTMQPADSGARRFHRRYGDQLCAVRYRESDCGSKLFTTIEIIVDERERPKKNISNVSLHACRRNEVVALRVAYEDVELRKKVKAAGAWWSRTGQAWVMRRDTAVQLGIAHRVQEGLVDLCTDIDTSLRF</sequence>
<name>A0A4Z0LUT5_9GAMM</name>
<organism evidence="1 2">
    <name type="scientific">Mangrovimicrobium sediminis</name>
    <dbReference type="NCBI Taxonomy" id="2562682"/>
    <lineage>
        <taxon>Bacteria</taxon>
        <taxon>Pseudomonadati</taxon>
        <taxon>Pseudomonadota</taxon>
        <taxon>Gammaproteobacteria</taxon>
        <taxon>Cellvibrionales</taxon>
        <taxon>Halieaceae</taxon>
        <taxon>Mangrovimicrobium</taxon>
    </lineage>
</organism>
<keyword evidence="2" id="KW-1185">Reference proteome</keyword>
<accession>A0A4Z0LUT5</accession>
<dbReference type="OrthoDB" id="5801544at2"/>
<protein>
    <submittedName>
        <fullName evidence="1">Uncharacterized protein</fullName>
    </submittedName>
</protein>
<gene>
    <name evidence="1" type="ORF">E4634_19530</name>
</gene>
<dbReference type="EMBL" id="SRLE01000016">
    <property type="protein sequence ID" value="TGD71040.1"/>
    <property type="molecule type" value="Genomic_DNA"/>
</dbReference>
<reference evidence="1 2" key="1">
    <citation type="submission" date="2019-04" db="EMBL/GenBank/DDBJ databases">
        <title>Taxonomy of novel Haliea sp. from mangrove soil of West Coast of India.</title>
        <authorList>
            <person name="Verma A."/>
            <person name="Kumar P."/>
            <person name="Krishnamurthi S."/>
        </authorList>
    </citation>
    <scope>NUCLEOTIDE SEQUENCE [LARGE SCALE GENOMIC DNA]</scope>
    <source>
        <strain evidence="1 2">SAOS-164</strain>
    </source>
</reference>